<proteinExistence type="predicted"/>
<dbReference type="Proteomes" id="UP000193920">
    <property type="component" value="Unassembled WGS sequence"/>
</dbReference>
<gene>
    <name evidence="1" type="ORF">LY90DRAFT_515182</name>
</gene>
<sequence length="135" mass="16021">MRRRQTSNQSILVSENEQPIPKGINFTYSENYNRIVELTTENYSDWKTNIFYLLMINNLVSYALTRKVKRLRIKDIKDNHDDYLTDQFDTSLVYDKKTSLLDIKSDVMVKWIIINSLFKETRKIIASQGKKAFET</sequence>
<accession>A0A1Y2AKK8</accession>
<dbReference type="AlphaFoldDB" id="A0A1Y2AKK8"/>
<comment type="caution">
    <text evidence="1">The sequence shown here is derived from an EMBL/GenBank/DDBJ whole genome shotgun (WGS) entry which is preliminary data.</text>
</comment>
<name>A0A1Y2AKK8_9FUNG</name>
<keyword evidence="2" id="KW-1185">Reference proteome</keyword>
<dbReference type="OrthoDB" id="2148728at2759"/>
<dbReference type="EMBL" id="MCOG01000238">
    <property type="protein sequence ID" value="ORY23093.1"/>
    <property type="molecule type" value="Genomic_DNA"/>
</dbReference>
<organism evidence="1 2">
    <name type="scientific">Neocallimastix californiae</name>
    <dbReference type="NCBI Taxonomy" id="1754190"/>
    <lineage>
        <taxon>Eukaryota</taxon>
        <taxon>Fungi</taxon>
        <taxon>Fungi incertae sedis</taxon>
        <taxon>Chytridiomycota</taxon>
        <taxon>Chytridiomycota incertae sedis</taxon>
        <taxon>Neocallimastigomycetes</taxon>
        <taxon>Neocallimastigales</taxon>
        <taxon>Neocallimastigaceae</taxon>
        <taxon>Neocallimastix</taxon>
    </lineage>
</organism>
<protein>
    <submittedName>
        <fullName evidence="1">Uncharacterized protein</fullName>
    </submittedName>
</protein>
<evidence type="ECO:0000313" key="2">
    <source>
        <dbReference type="Proteomes" id="UP000193920"/>
    </source>
</evidence>
<reference evidence="1 2" key="1">
    <citation type="submission" date="2016-08" db="EMBL/GenBank/DDBJ databases">
        <title>A Parts List for Fungal Cellulosomes Revealed by Comparative Genomics.</title>
        <authorList>
            <consortium name="DOE Joint Genome Institute"/>
            <person name="Haitjema C.H."/>
            <person name="Gilmore S.P."/>
            <person name="Henske J.K."/>
            <person name="Solomon K.V."/>
            <person name="De Groot R."/>
            <person name="Kuo A."/>
            <person name="Mondo S.J."/>
            <person name="Salamov A.A."/>
            <person name="Labutti K."/>
            <person name="Zhao Z."/>
            <person name="Chiniquy J."/>
            <person name="Barry K."/>
            <person name="Brewer H.M."/>
            <person name="Purvine S.O."/>
            <person name="Wright A.T."/>
            <person name="Boxma B."/>
            <person name="Van Alen T."/>
            <person name="Hackstein J.H."/>
            <person name="Baker S.E."/>
            <person name="Grigoriev I.V."/>
            <person name="O'Malley M.A."/>
        </authorList>
    </citation>
    <scope>NUCLEOTIDE SEQUENCE [LARGE SCALE GENOMIC DNA]</scope>
    <source>
        <strain evidence="1 2">G1</strain>
    </source>
</reference>
<evidence type="ECO:0000313" key="1">
    <source>
        <dbReference type="EMBL" id="ORY23093.1"/>
    </source>
</evidence>